<reference evidence="15 16" key="1">
    <citation type="journal article" date="2016" name="PLoS Pathog.">
        <title>Biosynthesis of antibiotic leucinostatins in bio-control fungus Purpureocillium lilacinum and their inhibition on phytophthora revealed by genome mining.</title>
        <authorList>
            <person name="Wang G."/>
            <person name="Liu Z."/>
            <person name="Lin R."/>
            <person name="Li E."/>
            <person name="Mao Z."/>
            <person name="Ling J."/>
            <person name="Yang Y."/>
            <person name="Yin W.B."/>
            <person name="Xie B."/>
        </authorList>
    </citation>
    <scope>NUCLEOTIDE SEQUENCE [LARGE SCALE GENOMIC DNA]</scope>
    <source>
        <strain evidence="15">170</strain>
    </source>
</reference>
<dbReference type="Gene3D" id="2.130.10.10">
    <property type="entry name" value="YVTN repeat-like/Quinoprotein amine dehydrogenase"/>
    <property type="match status" value="1"/>
</dbReference>
<gene>
    <name evidence="11" type="primary">PAC1</name>
    <name evidence="11" type="synonym">LIS1</name>
    <name evidence="15" type="ORF">VFPPC_14115</name>
</gene>
<dbReference type="PIRSF" id="PIRSF037647">
    <property type="entry name" value="Dynein_regulator_Lis1"/>
    <property type="match status" value="1"/>
</dbReference>
<keyword evidence="7 11" id="KW-0498">Mitosis</keyword>
<evidence type="ECO:0000256" key="10">
    <source>
        <dbReference type="ARBA" id="ARBA00023306"/>
    </source>
</evidence>
<dbReference type="Gene3D" id="1.20.960.30">
    <property type="match status" value="1"/>
</dbReference>
<dbReference type="PROSITE" id="PS50082">
    <property type="entry name" value="WD_REPEATS_2"/>
    <property type="match status" value="6"/>
</dbReference>
<dbReference type="FunFam" id="2.130.10.10:FF:000342">
    <property type="entry name" value="Nuclear distribution protein PAC1"/>
    <property type="match status" value="1"/>
</dbReference>
<dbReference type="Pfam" id="PF24951">
    <property type="entry name" value="LisH_PAC1"/>
    <property type="match status" value="1"/>
</dbReference>
<keyword evidence="10 11" id="KW-0131">Cell cycle</keyword>
<keyword evidence="16" id="KW-1185">Reference proteome</keyword>
<dbReference type="InterPro" id="IPR020472">
    <property type="entry name" value="WD40_PAC1"/>
</dbReference>
<dbReference type="HAMAP" id="MF_03141">
    <property type="entry name" value="lis1"/>
    <property type="match status" value="1"/>
</dbReference>
<evidence type="ECO:0000256" key="6">
    <source>
        <dbReference type="ARBA" id="ARBA00022737"/>
    </source>
</evidence>
<organism evidence="15 16">
    <name type="scientific">Pochonia chlamydosporia 170</name>
    <dbReference type="NCBI Taxonomy" id="1380566"/>
    <lineage>
        <taxon>Eukaryota</taxon>
        <taxon>Fungi</taxon>
        <taxon>Dikarya</taxon>
        <taxon>Ascomycota</taxon>
        <taxon>Pezizomycotina</taxon>
        <taxon>Sordariomycetes</taxon>
        <taxon>Hypocreomycetidae</taxon>
        <taxon>Hypocreales</taxon>
        <taxon>Clavicipitaceae</taxon>
        <taxon>Pochonia</taxon>
    </lineage>
</organism>
<evidence type="ECO:0000256" key="1">
    <source>
        <dbReference type="ARBA" id="ARBA00022448"/>
    </source>
</evidence>
<keyword evidence="9 11" id="KW-0206">Cytoskeleton</keyword>
<dbReference type="GO" id="GO:0000922">
    <property type="term" value="C:spindle pole"/>
    <property type="evidence" value="ECO:0007669"/>
    <property type="project" value="UniProtKB-SubCell"/>
</dbReference>
<dbReference type="GO" id="GO:0005737">
    <property type="term" value="C:cytoplasm"/>
    <property type="evidence" value="ECO:0007669"/>
    <property type="project" value="UniProtKB-UniRule"/>
</dbReference>
<dbReference type="PROSITE" id="PS00678">
    <property type="entry name" value="WD_REPEATS_1"/>
    <property type="match status" value="2"/>
</dbReference>
<comment type="caution">
    <text evidence="15">The sequence shown here is derived from an EMBL/GenBank/DDBJ whole genome shotgun (WGS) entry which is preliminary data.</text>
</comment>
<keyword evidence="5 11" id="KW-0493">Microtubule</keyword>
<sequence length="456" mass="49924">MSRMLGGRQAEELHKSIIAHLVANGKTNTAATLRAELGLGEDVFNTAAAKKYESLLEKKWIGVMRLQKKIMELEMQHTALQSDLEAAREENSRPSRDPISWLPDSPPRHSLQSHTGAVNCIAFHPTFSSIASGSDDCTIKVWDWEFGELERTIKGHTQAVRDVDFGRPKGGVLLASCSSDLAIKLWDPSNNYKNIRTMQGHDHAISSIRFIPCGVGNGFANLLASTSGDRTLRVWNVDTGHCIKTLRGHADWVRSVCPSVNGQFLLSASNDKTACLWDISVPQTENMLTLVGHNQGINCCALAPETSYPYLAKMANIKTIPAASSPAEFIATASRDRSIKLWDRHGTCLKTLMGHDNWISNITFHPGGKFLLSVADDKTLRCWDLAQGGQCVKVLEGLHTQFITCLRWAPGATRDDVGLNGDGKRVANEGIASSKAQVRCVVATGSMDMTVKIFTE</sequence>
<evidence type="ECO:0000256" key="5">
    <source>
        <dbReference type="ARBA" id="ARBA00022701"/>
    </source>
</evidence>
<keyword evidence="1 11" id="KW-0813">Transport</keyword>
<dbReference type="InterPro" id="IPR015943">
    <property type="entry name" value="WD40/YVTN_repeat-like_dom_sf"/>
</dbReference>
<dbReference type="SUPFAM" id="SSF50978">
    <property type="entry name" value="WD40 repeat-like"/>
    <property type="match status" value="1"/>
</dbReference>
<dbReference type="InterPro" id="IPR017252">
    <property type="entry name" value="Dynein_regulator_LIS1"/>
</dbReference>
<accession>A0A179F5R1</accession>
<evidence type="ECO:0000256" key="9">
    <source>
        <dbReference type="ARBA" id="ARBA00023212"/>
    </source>
</evidence>
<comment type="subcellular location">
    <subcellularLocation>
        <location evidence="11">Cytoplasm</location>
        <location evidence="11">Cytoskeleton</location>
    </subcellularLocation>
    <subcellularLocation>
        <location evidence="11">Cytoplasm</location>
        <location evidence="11">Cytoskeleton</location>
        <location evidence="11">Spindle pole</location>
    </subcellularLocation>
    <text evidence="11">Localizes to the plus ends of microtubules at the hyphal tip and the mitotic spindle poles.</text>
</comment>
<dbReference type="PROSITE" id="PS50294">
    <property type="entry name" value="WD_REPEATS_REGION"/>
    <property type="match status" value="5"/>
</dbReference>
<dbReference type="GO" id="GO:0051012">
    <property type="term" value="P:microtubule sliding"/>
    <property type="evidence" value="ECO:0007669"/>
    <property type="project" value="UniProtKB-UniRule"/>
</dbReference>
<comment type="subunit">
    <text evidence="11">Self-associates. Interacts with NDL1 and dynein.</text>
</comment>
<feature type="domain" description="PAC1-like LisH-like dimerisation" evidence="14">
    <location>
        <begin position="8"/>
        <end position="42"/>
    </location>
</feature>
<dbReference type="PROSITE" id="PS50896">
    <property type="entry name" value="LISH"/>
    <property type="match status" value="1"/>
</dbReference>
<dbReference type="PANTHER" id="PTHR19879">
    <property type="entry name" value="TRANSCRIPTION INITIATION FACTOR TFIID"/>
    <property type="match status" value="1"/>
</dbReference>
<evidence type="ECO:0000256" key="2">
    <source>
        <dbReference type="ARBA" id="ARBA00022490"/>
    </source>
</evidence>
<dbReference type="Proteomes" id="UP000078397">
    <property type="component" value="Unassembled WGS sequence"/>
</dbReference>
<proteinExistence type="inferred from homology"/>
<dbReference type="GeneID" id="28855879"/>
<feature type="repeat" description="WD" evidence="12">
    <location>
        <begin position="329"/>
        <end position="343"/>
    </location>
</feature>
<dbReference type="OrthoDB" id="10264588at2759"/>
<dbReference type="InterPro" id="IPR019775">
    <property type="entry name" value="WD40_repeat_CS"/>
</dbReference>
<evidence type="ECO:0000256" key="7">
    <source>
        <dbReference type="ARBA" id="ARBA00022776"/>
    </source>
</evidence>
<feature type="repeat" description="WD" evidence="12">
    <location>
        <begin position="111"/>
        <end position="152"/>
    </location>
</feature>
<feature type="repeat" description="WD" evidence="12">
    <location>
        <begin position="153"/>
        <end position="187"/>
    </location>
</feature>
<dbReference type="AlphaFoldDB" id="A0A179F5R1"/>
<dbReference type="GO" id="GO:0005874">
    <property type="term" value="C:microtubule"/>
    <property type="evidence" value="ECO:0007669"/>
    <property type="project" value="UniProtKB-KW"/>
</dbReference>
<keyword evidence="4 11" id="KW-0132">Cell division</keyword>
<evidence type="ECO:0000256" key="3">
    <source>
        <dbReference type="ARBA" id="ARBA00022574"/>
    </source>
</evidence>
<dbReference type="GO" id="GO:0051301">
    <property type="term" value="P:cell division"/>
    <property type="evidence" value="ECO:0007669"/>
    <property type="project" value="UniProtKB-KW"/>
</dbReference>
<evidence type="ECO:0000256" key="11">
    <source>
        <dbReference type="HAMAP-Rule" id="MF_03141"/>
    </source>
</evidence>
<feature type="repeat" description="WD" evidence="12">
    <location>
        <begin position="352"/>
        <end position="385"/>
    </location>
</feature>
<dbReference type="EMBL" id="LSBJ02000008">
    <property type="protein sequence ID" value="OAQ60700.1"/>
    <property type="molecule type" value="Genomic_DNA"/>
</dbReference>
<keyword evidence="2 11" id="KW-0963">Cytoplasm</keyword>
<feature type="compositionally biased region" description="Basic and acidic residues" evidence="13">
    <location>
        <begin position="85"/>
        <end position="96"/>
    </location>
</feature>
<comment type="similarity">
    <text evidence="11">Belongs to the WD repeat LIS1/nudF family.</text>
</comment>
<keyword evidence="8 11" id="KW-0175">Coiled coil</keyword>
<dbReference type="GO" id="GO:0000132">
    <property type="term" value="P:establishment of mitotic spindle orientation"/>
    <property type="evidence" value="ECO:0007669"/>
    <property type="project" value="UniProtKB-UniRule"/>
</dbReference>
<feature type="region of interest" description="Disordered" evidence="13">
    <location>
        <begin position="83"/>
        <end position="110"/>
    </location>
</feature>
<dbReference type="SUPFAM" id="SSF109925">
    <property type="entry name" value="Lissencephaly-1 protein (Lis-1, PAF-AH alpha) N-terminal domain"/>
    <property type="match status" value="1"/>
</dbReference>
<comment type="function">
    <text evidence="11">Positively regulates the activity of the minus-end directed microtubule motor protein dynein. May enhance dynein-mediated microtubule sliding by targeting dynein to the microtubule plus end. Required for nuclear migration during vegetative growth as well as development. Required for retrograde early endosome (EE) transport from the hyphal tip. Required for localization of dynein to the mitotic spindle poles. Recruits additional proteins to the dynein complex at SPBs.</text>
</comment>
<dbReference type="Pfam" id="PF00400">
    <property type="entry name" value="WD40"/>
    <property type="match status" value="6"/>
</dbReference>
<dbReference type="GO" id="GO:0070840">
    <property type="term" value="F:dynein complex binding"/>
    <property type="evidence" value="ECO:0007669"/>
    <property type="project" value="UniProtKB-UniRule"/>
</dbReference>
<feature type="repeat" description="WD" evidence="12">
    <location>
        <begin position="246"/>
        <end position="287"/>
    </location>
</feature>
<feature type="repeat" description="WD" evidence="12">
    <location>
        <begin position="198"/>
        <end position="245"/>
    </location>
</feature>
<dbReference type="SMART" id="SM00320">
    <property type="entry name" value="WD40"/>
    <property type="match status" value="7"/>
</dbReference>
<dbReference type="InterPro" id="IPR056795">
    <property type="entry name" value="PAC1-like_LisH-like_dom"/>
</dbReference>
<dbReference type="InterPro" id="IPR037190">
    <property type="entry name" value="LIS1_N"/>
</dbReference>
<dbReference type="CDD" id="cd00200">
    <property type="entry name" value="WD40"/>
    <property type="match status" value="1"/>
</dbReference>
<evidence type="ECO:0000313" key="16">
    <source>
        <dbReference type="Proteomes" id="UP000078397"/>
    </source>
</evidence>
<comment type="domain">
    <text evidence="11">Dimerization mediated by the LisH domain may be required to activate dynein.</text>
</comment>
<dbReference type="PANTHER" id="PTHR19879:SF9">
    <property type="entry name" value="TRANSCRIPTION INITIATION FACTOR TFIID SUBUNIT 5"/>
    <property type="match status" value="1"/>
</dbReference>
<keyword evidence="3 12" id="KW-0853">WD repeat</keyword>
<protein>
    <recommendedName>
        <fullName evidence="11">Nuclear distribution protein PAC1</fullName>
    </recommendedName>
    <alternativeName>
        <fullName evidence="11">Lissencephaly-1 homolog</fullName>
        <shortName evidence="11">LIS-1</shortName>
    </alternativeName>
    <alternativeName>
        <fullName evidence="11">nudF homolog</fullName>
    </alternativeName>
</protein>
<name>A0A179F5R1_METCM</name>
<dbReference type="GO" id="GO:0005875">
    <property type="term" value="C:microtubule associated complex"/>
    <property type="evidence" value="ECO:0007669"/>
    <property type="project" value="UniProtKB-UniRule"/>
</dbReference>
<keyword evidence="6" id="KW-0677">Repeat</keyword>
<evidence type="ECO:0000256" key="13">
    <source>
        <dbReference type="SAM" id="MobiDB-lite"/>
    </source>
</evidence>
<evidence type="ECO:0000259" key="14">
    <source>
        <dbReference type="Pfam" id="PF24951"/>
    </source>
</evidence>
<dbReference type="InterPro" id="IPR001680">
    <property type="entry name" value="WD40_rpt"/>
</dbReference>
<dbReference type="KEGG" id="pchm:VFPPC_14115"/>
<dbReference type="InterPro" id="IPR006594">
    <property type="entry name" value="LisH"/>
</dbReference>
<evidence type="ECO:0000256" key="4">
    <source>
        <dbReference type="ARBA" id="ARBA00022618"/>
    </source>
</evidence>
<dbReference type="PRINTS" id="PR00320">
    <property type="entry name" value="GPROTEINBRPT"/>
</dbReference>
<dbReference type="RefSeq" id="XP_018138578.1">
    <property type="nucleotide sequence ID" value="XM_018291885.1"/>
</dbReference>
<evidence type="ECO:0000256" key="12">
    <source>
        <dbReference type="PROSITE-ProRule" id="PRU00221"/>
    </source>
</evidence>
<dbReference type="InterPro" id="IPR036322">
    <property type="entry name" value="WD40_repeat_dom_sf"/>
</dbReference>
<evidence type="ECO:0000313" key="15">
    <source>
        <dbReference type="EMBL" id="OAQ60700.1"/>
    </source>
</evidence>
<evidence type="ECO:0000256" key="8">
    <source>
        <dbReference type="ARBA" id="ARBA00023054"/>
    </source>
</evidence>
<dbReference type="STRING" id="1380566.A0A179F5R1"/>